<gene>
    <name evidence="2" type="ORF">AACH00_13640</name>
</gene>
<reference evidence="2 3" key="1">
    <citation type="submission" date="2024-04" db="EMBL/GenBank/DDBJ databases">
        <title>Novel species of the genus Ideonella isolated from streams.</title>
        <authorList>
            <person name="Lu H."/>
        </authorList>
    </citation>
    <scope>NUCLEOTIDE SEQUENCE [LARGE SCALE GENOMIC DNA]</scope>
    <source>
        <strain evidence="2 3">LYT19W</strain>
    </source>
</reference>
<feature type="signal peptide" evidence="1">
    <location>
        <begin position="1"/>
        <end position="20"/>
    </location>
</feature>
<feature type="chain" id="PRO_5046002522" evidence="1">
    <location>
        <begin position="21"/>
        <end position="168"/>
    </location>
</feature>
<evidence type="ECO:0000313" key="2">
    <source>
        <dbReference type="EMBL" id="MEK8047399.1"/>
    </source>
</evidence>
<name>A0ABU9C676_9BURK</name>
<dbReference type="RefSeq" id="WP_341399707.1">
    <property type="nucleotide sequence ID" value="NZ_JBBUTI010000009.1"/>
</dbReference>
<organism evidence="2 3">
    <name type="scientific">Ideonella margarita</name>
    <dbReference type="NCBI Taxonomy" id="2984191"/>
    <lineage>
        <taxon>Bacteria</taxon>
        <taxon>Pseudomonadati</taxon>
        <taxon>Pseudomonadota</taxon>
        <taxon>Betaproteobacteria</taxon>
        <taxon>Burkholderiales</taxon>
        <taxon>Sphaerotilaceae</taxon>
        <taxon>Ideonella</taxon>
    </lineage>
</organism>
<accession>A0ABU9C676</accession>
<evidence type="ECO:0000256" key="1">
    <source>
        <dbReference type="SAM" id="SignalP"/>
    </source>
</evidence>
<keyword evidence="3" id="KW-1185">Reference proteome</keyword>
<comment type="caution">
    <text evidence="2">The sequence shown here is derived from an EMBL/GenBank/DDBJ whole genome shotgun (WGS) entry which is preliminary data.</text>
</comment>
<evidence type="ECO:0000313" key="3">
    <source>
        <dbReference type="Proteomes" id="UP001379945"/>
    </source>
</evidence>
<sequence>MKHAVAALAALLLHPSISGADDSWRITTRGYGPIRAGMTPAEAARLMGTRLKTFEDRPMDAFCDDLIPEKGFEGVSLMVQNGRITRLVISKPTVRTLSGIQVGDSTDRLKQVFGSRLEIQPHKYDDDGFYYFVWEQGKRFGVKFEIGGNRVTEIYAGDESIRYVEGCS</sequence>
<protein>
    <submittedName>
        <fullName evidence="2">Uncharacterized protein</fullName>
    </submittedName>
</protein>
<dbReference type="Proteomes" id="UP001379945">
    <property type="component" value="Unassembled WGS sequence"/>
</dbReference>
<dbReference type="EMBL" id="JBBUTI010000009">
    <property type="protein sequence ID" value="MEK8047399.1"/>
    <property type="molecule type" value="Genomic_DNA"/>
</dbReference>
<keyword evidence="1" id="KW-0732">Signal</keyword>
<proteinExistence type="predicted"/>